<reference evidence="1 2" key="1">
    <citation type="journal article" date="2024" name="G3 (Bethesda)">
        <title>Genome assembly of Hibiscus sabdariffa L. provides insights into metabolisms of medicinal natural products.</title>
        <authorList>
            <person name="Kim T."/>
        </authorList>
    </citation>
    <scope>NUCLEOTIDE SEQUENCE [LARGE SCALE GENOMIC DNA]</scope>
    <source>
        <strain evidence="1">TK-2024</strain>
        <tissue evidence="1">Old leaves</tissue>
    </source>
</reference>
<name>A0ABR2AKW7_9ROSI</name>
<keyword evidence="2" id="KW-1185">Reference proteome</keyword>
<comment type="caution">
    <text evidence="1">The sequence shown here is derived from an EMBL/GenBank/DDBJ whole genome shotgun (WGS) entry which is preliminary data.</text>
</comment>
<accession>A0ABR2AKW7</accession>
<evidence type="ECO:0000313" key="1">
    <source>
        <dbReference type="EMBL" id="KAK8494191.1"/>
    </source>
</evidence>
<dbReference type="EMBL" id="JBBPBM010000556">
    <property type="protein sequence ID" value="KAK8494191.1"/>
    <property type="molecule type" value="Genomic_DNA"/>
</dbReference>
<organism evidence="1 2">
    <name type="scientific">Hibiscus sabdariffa</name>
    <name type="common">roselle</name>
    <dbReference type="NCBI Taxonomy" id="183260"/>
    <lineage>
        <taxon>Eukaryota</taxon>
        <taxon>Viridiplantae</taxon>
        <taxon>Streptophyta</taxon>
        <taxon>Embryophyta</taxon>
        <taxon>Tracheophyta</taxon>
        <taxon>Spermatophyta</taxon>
        <taxon>Magnoliopsida</taxon>
        <taxon>eudicotyledons</taxon>
        <taxon>Gunneridae</taxon>
        <taxon>Pentapetalae</taxon>
        <taxon>rosids</taxon>
        <taxon>malvids</taxon>
        <taxon>Malvales</taxon>
        <taxon>Malvaceae</taxon>
        <taxon>Malvoideae</taxon>
        <taxon>Hibiscus</taxon>
    </lineage>
</organism>
<gene>
    <name evidence="1" type="ORF">V6N12_067071</name>
</gene>
<evidence type="ECO:0000313" key="2">
    <source>
        <dbReference type="Proteomes" id="UP001472677"/>
    </source>
</evidence>
<sequence length="84" mass="9535">MVVGGSGGVFQRRLEVRVGKCSVDLRRKTFEHEVCSGGIQTIFNEVVAQRRDKRLRRSFWWVASLCRSDHQKTALSGDDGNVVR</sequence>
<protein>
    <submittedName>
        <fullName evidence="1">Uncharacterized protein</fullName>
    </submittedName>
</protein>
<proteinExistence type="predicted"/>
<dbReference type="Proteomes" id="UP001472677">
    <property type="component" value="Unassembled WGS sequence"/>
</dbReference>